<dbReference type="Gene3D" id="3.40.190.10">
    <property type="entry name" value="Periplasmic binding protein-like II"/>
    <property type="match status" value="2"/>
</dbReference>
<accession>A0ABX2IF55</accession>
<feature type="signal peptide" evidence="2">
    <location>
        <begin position="1"/>
        <end position="21"/>
    </location>
</feature>
<name>A0ABX2IF55_9RHOO</name>
<dbReference type="SUPFAM" id="SSF53850">
    <property type="entry name" value="Periplasmic binding protein-like II"/>
    <property type="match status" value="1"/>
</dbReference>
<feature type="chain" id="PRO_5046292022" evidence="2">
    <location>
        <begin position="22"/>
        <end position="261"/>
    </location>
</feature>
<comment type="caution">
    <text evidence="4">The sequence shown here is derived from an EMBL/GenBank/DDBJ whole genome shotgun (WGS) entry which is preliminary data.</text>
</comment>
<evidence type="ECO:0000256" key="2">
    <source>
        <dbReference type="SAM" id="SignalP"/>
    </source>
</evidence>
<evidence type="ECO:0000259" key="3">
    <source>
        <dbReference type="SMART" id="SM00062"/>
    </source>
</evidence>
<dbReference type="SMART" id="SM00062">
    <property type="entry name" value="PBPb"/>
    <property type="match status" value="1"/>
</dbReference>
<reference evidence="4 5" key="1">
    <citation type="submission" date="2020-06" db="EMBL/GenBank/DDBJ databases">
        <title>Draft genome of Uliginosibacterium sp. IMCC34675.</title>
        <authorList>
            <person name="Song J."/>
        </authorList>
    </citation>
    <scope>NUCLEOTIDE SEQUENCE [LARGE SCALE GENOMIC DNA]</scope>
    <source>
        <strain evidence="4 5">IMCC34675</strain>
    </source>
</reference>
<dbReference type="Proteomes" id="UP000778523">
    <property type="component" value="Unassembled WGS sequence"/>
</dbReference>
<evidence type="ECO:0000313" key="4">
    <source>
        <dbReference type="EMBL" id="NSL55325.1"/>
    </source>
</evidence>
<keyword evidence="1 2" id="KW-0732">Signal</keyword>
<dbReference type="PANTHER" id="PTHR35936">
    <property type="entry name" value="MEMBRANE-BOUND LYTIC MUREIN TRANSGLYCOSYLASE F"/>
    <property type="match status" value="1"/>
</dbReference>
<evidence type="ECO:0000256" key="1">
    <source>
        <dbReference type="ARBA" id="ARBA00022729"/>
    </source>
</evidence>
<dbReference type="InterPro" id="IPR001638">
    <property type="entry name" value="Solute-binding_3/MltF_N"/>
</dbReference>
<sequence length="261" mass="28727">MKKSLVLLGALTLLLSSPGRADLLSEIRQAGKLKVGIAVGVPRFSYLDAQQSLQGSDVDTARLLARDWGLELQIVALSNAERVSAVETRKVDMVISSLSITPEREQQISFSIPYARLYTIIAAHPRQAISSYPDLAGKRIGVTLKSSNAALLAQYAGQSVIQGFDSDAQLITAAVKGKVDIISSQHAVLDEINREAGKALFEEKFVQKEFDLAIGLPRQEKALREQVNGWLGNRLRDGSLNHIYRRHHQRDLPAELRPAIR</sequence>
<feature type="domain" description="Solute-binding protein family 3/N-terminal" evidence="3">
    <location>
        <begin position="32"/>
        <end position="251"/>
    </location>
</feature>
<gene>
    <name evidence="4" type="ORF">HJ583_009845</name>
</gene>
<evidence type="ECO:0000313" key="5">
    <source>
        <dbReference type="Proteomes" id="UP000778523"/>
    </source>
</evidence>
<organism evidence="4 5">
    <name type="scientific">Uliginosibacterium aquaticum</name>
    <dbReference type="NCBI Taxonomy" id="2731212"/>
    <lineage>
        <taxon>Bacteria</taxon>
        <taxon>Pseudomonadati</taxon>
        <taxon>Pseudomonadota</taxon>
        <taxon>Betaproteobacteria</taxon>
        <taxon>Rhodocyclales</taxon>
        <taxon>Zoogloeaceae</taxon>
        <taxon>Uliginosibacterium</taxon>
    </lineage>
</organism>
<protein>
    <submittedName>
        <fullName evidence="4">Transporter substrate-binding domain-containing protein</fullName>
    </submittedName>
</protein>
<proteinExistence type="predicted"/>
<keyword evidence="5" id="KW-1185">Reference proteome</keyword>
<dbReference type="EMBL" id="JABCSC020000002">
    <property type="protein sequence ID" value="NSL55325.1"/>
    <property type="molecule type" value="Genomic_DNA"/>
</dbReference>
<dbReference type="RefSeq" id="WP_170021752.1">
    <property type="nucleotide sequence ID" value="NZ_JABCSC020000002.1"/>
</dbReference>
<dbReference type="Pfam" id="PF00497">
    <property type="entry name" value="SBP_bac_3"/>
    <property type="match status" value="1"/>
</dbReference>
<dbReference type="PANTHER" id="PTHR35936:SF17">
    <property type="entry name" value="ARGININE-BINDING EXTRACELLULAR PROTEIN ARTP"/>
    <property type="match status" value="1"/>
</dbReference>